<name>A0AAW0DTL0_9AGAR</name>
<gene>
    <name evidence="1" type="ORF">R3P38DRAFT_2760471</name>
</gene>
<sequence length="271" mass="30109">MNYMEINFDFVSITPYSIPDCSVLLSTGLHTDREAGDVEVGLIEIIGPPTLNSAVGGFIPHFVPSPSLQHIVAAVQLSITDVFGSGSALDIQTDINRFLDNQKKFLEGNVTGTTTHKRQKLECNSVRAEMLFRMCIMTGSVGRKATPSVPKHAKHHIQQALNWSLFFKPITNMSNSTEIQQEQLNGKCRESHCYHKGKCGDWQVPCCSPEQAWGLSQLVVLFLVFVYWTPSVLKTIKPSVGQRWLEGFGMRQQARPSKASLPSSPLSSFLR</sequence>
<reference evidence="1 2" key="1">
    <citation type="journal article" date="2024" name="J Genomics">
        <title>Draft genome sequencing and assembly of Favolaschia claudopus CIRM-BRFM 2984 isolated from oak limbs.</title>
        <authorList>
            <person name="Navarro D."/>
            <person name="Drula E."/>
            <person name="Chaduli D."/>
            <person name="Cazenave R."/>
            <person name="Ahrendt S."/>
            <person name="Wang J."/>
            <person name="Lipzen A."/>
            <person name="Daum C."/>
            <person name="Barry K."/>
            <person name="Grigoriev I.V."/>
            <person name="Favel A."/>
            <person name="Rosso M.N."/>
            <person name="Martin F."/>
        </authorList>
    </citation>
    <scope>NUCLEOTIDE SEQUENCE [LARGE SCALE GENOMIC DNA]</scope>
    <source>
        <strain evidence="1 2">CIRM-BRFM 2984</strain>
    </source>
</reference>
<keyword evidence="2" id="KW-1185">Reference proteome</keyword>
<organism evidence="1 2">
    <name type="scientific">Favolaschia claudopus</name>
    <dbReference type="NCBI Taxonomy" id="2862362"/>
    <lineage>
        <taxon>Eukaryota</taxon>
        <taxon>Fungi</taxon>
        <taxon>Dikarya</taxon>
        <taxon>Basidiomycota</taxon>
        <taxon>Agaricomycotina</taxon>
        <taxon>Agaricomycetes</taxon>
        <taxon>Agaricomycetidae</taxon>
        <taxon>Agaricales</taxon>
        <taxon>Marasmiineae</taxon>
        <taxon>Mycenaceae</taxon>
        <taxon>Favolaschia</taxon>
    </lineage>
</organism>
<dbReference type="EMBL" id="JAWWNJ010000005">
    <property type="protein sequence ID" value="KAK7055228.1"/>
    <property type="molecule type" value="Genomic_DNA"/>
</dbReference>
<comment type="caution">
    <text evidence="1">The sequence shown here is derived from an EMBL/GenBank/DDBJ whole genome shotgun (WGS) entry which is preliminary data.</text>
</comment>
<dbReference type="AlphaFoldDB" id="A0AAW0DTL0"/>
<evidence type="ECO:0000313" key="1">
    <source>
        <dbReference type="EMBL" id="KAK7055228.1"/>
    </source>
</evidence>
<accession>A0AAW0DTL0</accession>
<dbReference type="Proteomes" id="UP001362999">
    <property type="component" value="Unassembled WGS sequence"/>
</dbReference>
<evidence type="ECO:0000313" key="2">
    <source>
        <dbReference type="Proteomes" id="UP001362999"/>
    </source>
</evidence>
<proteinExistence type="predicted"/>
<protein>
    <submittedName>
        <fullName evidence="1">Uncharacterized protein</fullName>
    </submittedName>
</protein>